<gene>
    <name evidence="1" type="ORF">NCTC9601_00768</name>
</gene>
<proteinExistence type="predicted"/>
<dbReference type="EMBL" id="UASN01000009">
    <property type="protein sequence ID" value="SPX53233.1"/>
    <property type="molecule type" value="Genomic_DNA"/>
</dbReference>
<accession>A0A2X1QCU4</accession>
<protein>
    <submittedName>
        <fullName evidence="1">Uncharacterized protein</fullName>
    </submittedName>
</protein>
<evidence type="ECO:0000313" key="2">
    <source>
        <dbReference type="Proteomes" id="UP000251123"/>
    </source>
</evidence>
<dbReference type="AlphaFoldDB" id="A0A2X1QCU4"/>
<evidence type="ECO:0000313" key="1">
    <source>
        <dbReference type="EMBL" id="SPX53233.1"/>
    </source>
</evidence>
<name>A0A2X1QCU4_KLEPN</name>
<reference evidence="1 2" key="1">
    <citation type="submission" date="2018-06" db="EMBL/GenBank/DDBJ databases">
        <authorList>
            <consortium name="Pathogen Informatics"/>
            <person name="Doyle S."/>
        </authorList>
    </citation>
    <scope>NUCLEOTIDE SEQUENCE [LARGE SCALE GENOMIC DNA]</scope>
    <source>
        <strain evidence="1 2">NCTC9601</strain>
    </source>
</reference>
<sequence>MFGIALHLKAVAPLAAEQLDGGLIGGEFVRRQQVNGRHFLQRALAVNVEQAQAVDFIVKEIKAVGLIATHREQVEQRAAGSIFAVLHHLIDMAVAGPLQLIAQRIARQALALFHHQRVAVKEAVRTDALHQGADRDDQYAALHGG</sequence>
<organism evidence="1 2">
    <name type="scientific">Klebsiella pneumoniae</name>
    <dbReference type="NCBI Taxonomy" id="573"/>
    <lineage>
        <taxon>Bacteria</taxon>
        <taxon>Pseudomonadati</taxon>
        <taxon>Pseudomonadota</taxon>
        <taxon>Gammaproteobacteria</taxon>
        <taxon>Enterobacterales</taxon>
        <taxon>Enterobacteriaceae</taxon>
        <taxon>Klebsiella/Raoultella group</taxon>
        <taxon>Klebsiella</taxon>
        <taxon>Klebsiella pneumoniae complex</taxon>
    </lineage>
</organism>
<dbReference type="Proteomes" id="UP000251123">
    <property type="component" value="Unassembled WGS sequence"/>
</dbReference>